<comment type="caution">
    <text evidence="1">The sequence shown here is derived from an EMBL/GenBank/DDBJ whole genome shotgun (WGS) entry which is preliminary data.</text>
</comment>
<gene>
    <name evidence="1" type="ORF">QBC36DRAFT_193674</name>
</gene>
<organism evidence="1 2">
    <name type="scientific">Triangularia setosa</name>
    <dbReference type="NCBI Taxonomy" id="2587417"/>
    <lineage>
        <taxon>Eukaryota</taxon>
        <taxon>Fungi</taxon>
        <taxon>Dikarya</taxon>
        <taxon>Ascomycota</taxon>
        <taxon>Pezizomycotina</taxon>
        <taxon>Sordariomycetes</taxon>
        <taxon>Sordariomycetidae</taxon>
        <taxon>Sordariales</taxon>
        <taxon>Podosporaceae</taxon>
        <taxon>Triangularia</taxon>
    </lineage>
</organism>
<dbReference type="AlphaFoldDB" id="A0AAN6W1X8"/>
<reference evidence="1" key="2">
    <citation type="submission" date="2023-05" db="EMBL/GenBank/DDBJ databases">
        <authorList>
            <consortium name="Lawrence Berkeley National Laboratory"/>
            <person name="Steindorff A."/>
            <person name="Hensen N."/>
            <person name="Bonometti L."/>
            <person name="Westerberg I."/>
            <person name="Brannstrom I.O."/>
            <person name="Guillou S."/>
            <person name="Cros-Aarteil S."/>
            <person name="Calhoun S."/>
            <person name="Haridas S."/>
            <person name="Kuo A."/>
            <person name="Mondo S."/>
            <person name="Pangilinan J."/>
            <person name="Riley R."/>
            <person name="Labutti K."/>
            <person name="Andreopoulos B."/>
            <person name="Lipzen A."/>
            <person name="Chen C."/>
            <person name="Yanf M."/>
            <person name="Daum C."/>
            <person name="Ng V."/>
            <person name="Clum A."/>
            <person name="Ohm R."/>
            <person name="Martin F."/>
            <person name="Silar P."/>
            <person name="Natvig D."/>
            <person name="Lalanne C."/>
            <person name="Gautier V."/>
            <person name="Ament-Velasquez S.L."/>
            <person name="Kruys A."/>
            <person name="Hutchinson M.I."/>
            <person name="Powell A.J."/>
            <person name="Barry K."/>
            <person name="Miller A.N."/>
            <person name="Grigoriev I.V."/>
            <person name="Debuchy R."/>
            <person name="Gladieux P."/>
            <person name="Thoren M.H."/>
            <person name="Johannesson H."/>
        </authorList>
    </citation>
    <scope>NUCLEOTIDE SEQUENCE</scope>
    <source>
        <strain evidence="1">CBS 892.96</strain>
    </source>
</reference>
<reference evidence="1" key="1">
    <citation type="journal article" date="2023" name="Mol. Phylogenet. Evol.">
        <title>Genome-scale phylogeny and comparative genomics of the fungal order Sordariales.</title>
        <authorList>
            <person name="Hensen N."/>
            <person name="Bonometti L."/>
            <person name="Westerberg I."/>
            <person name="Brannstrom I.O."/>
            <person name="Guillou S."/>
            <person name="Cros-Aarteil S."/>
            <person name="Calhoun S."/>
            <person name="Haridas S."/>
            <person name="Kuo A."/>
            <person name="Mondo S."/>
            <person name="Pangilinan J."/>
            <person name="Riley R."/>
            <person name="LaButti K."/>
            <person name="Andreopoulos B."/>
            <person name="Lipzen A."/>
            <person name="Chen C."/>
            <person name="Yan M."/>
            <person name="Daum C."/>
            <person name="Ng V."/>
            <person name="Clum A."/>
            <person name="Steindorff A."/>
            <person name="Ohm R.A."/>
            <person name="Martin F."/>
            <person name="Silar P."/>
            <person name="Natvig D.O."/>
            <person name="Lalanne C."/>
            <person name="Gautier V."/>
            <person name="Ament-Velasquez S.L."/>
            <person name="Kruys A."/>
            <person name="Hutchinson M.I."/>
            <person name="Powell A.J."/>
            <person name="Barry K."/>
            <person name="Miller A.N."/>
            <person name="Grigoriev I.V."/>
            <person name="Debuchy R."/>
            <person name="Gladieux P."/>
            <person name="Hiltunen Thoren M."/>
            <person name="Johannesson H."/>
        </authorList>
    </citation>
    <scope>NUCLEOTIDE SEQUENCE</scope>
    <source>
        <strain evidence="1">CBS 892.96</strain>
    </source>
</reference>
<dbReference type="Proteomes" id="UP001302321">
    <property type="component" value="Unassembled WGS sequence"/>
</dbReference>
<keyword evidence="2" id="KW-1185">Reference proteome</keyword>
<evidence type="ECO:0000313" key="2">
    <source>
        <dbReference type="Proteomes" id="UP001302321"/>
    </source>
</evidence>
<sequence>MGGNGTSKAGVWFLGREFALICSKESMLSLPVNPGNPRTNSWKGTVAPSMWVFNAAMLHDAIWGPHTLVFTGLSPDITMKHNGTHIIPWGRIRPGEGIVPRRDLLRAMKPVEERELGYAAKLWEWCESQWNPYLQEEVMRWRVMKAWTDTWGLRWIM</sequence>
<evidence type="ECO:0000313" key="1">
    <source>
        <dbReference type="EMBL" id="KAK4173868.1"/>
    </source>
</evidence>
<dbReference type="EMBL" id="MU866315">
    <property type="protein sequence ID" value="KAK4173868.1"/>
    <property type="molecule type" value="Genomic_DNA"/>
</dbReference>
<accession>A0AAN6W1X8</accession>
<protein>
    <submittedName>
        <fullName evidence="1">Uncharacterized protein</fullName>
    </submittedName>
</protein>
<name>A0AAN6W1X8_9PEZI</name>
<proteinExistence type="predicted"/>